<evidence type="ECO:0008006" key="4">
    <source>
        <dbReference type="Google" id="ProtNLM"/>
    </source>
</evidence>
<dbReference type="SUPFAM" id="SSF103473">
    <property type="entry name" value="MFS general substrate transporter"/>
    <property type="match status" value="1"/>
</dbReference>
<feature type="transmembrane region" description="Helical" evidence="1">
    <location>
        <begin position="345"/>
        <end position="367"/>
    </location>
</feature>
<feature type="transmembrane region" description="Helical" evidence="1">
    <location>
        <begin position="105"/>
        <end position="125"/>
    </location>
</feature>
<comment type="caution">
    <text evidence="2">The sequence shown here is derived from an EMBL/GenBank/DDBJ whole genome shotgun (WGS) entry which is preliminary data.</text>
</comment>
<accession>A0A8S1A8H2</accession>
<dbReference type="Pfam" id="PF07690">
    <property type="entry name" value="MFS_1"/>
    <property type="match status" value="1"/>
</dbReference>
<evidence type="ECO:0000313" key="2">
    <source>
        <dbReference type="EMBL" id="CAB3241060.1"/>
    </source>
</evidence>
<feature type="transmembrane region" description="Helical" evidence="1">
    <location>
        <begin position="321"/>
        <end position="339"/>
    </location>
</feature>
<keyword evidence="1" id="KW-1133">Transmembrane helix</keyword>
<feature type="transmembrane region" description="Helical" evidence="1">
    <location>
        <begin position="287"/>
        <end position="309"/>
    </location>
</feature>
<name>A0A8S1A8H2_ARCPL</name>
<protein>
    <recommendedName>
        <fullName evidence="4">Monocarboxylate transporter</fullName>
    </recommendedName>
</protein>
<dbReference type="InterPro" id="IPR036259">
    <property type="entry name" value="MFS_trans_sf"/>
</dbReference>
<evidence type="ECO:0000313" key="3">
    <source>
        <dbReference type="Proteomes" id="UP000494256"/>
    </source>
</evidence>
<feature type="transmembrane region" description="Helical" evidence="1">
    <location>
        <begin position="411"/>
        <end position="432"/>
    </location>
</feature>
<dbReference type="GO" id="GO:0008028">
    <property type="term" value="F:monocarboxylic acid transmembrane transporter activity"/>
    <property type="evidence" value="ECO:0007669"/>
    <property type="project" value="TreeGrafter"/>
</dbReference>
<feature type="transmembrane region" description="Helical" evidence="1">
    <location>
        <begin position="50"/>
        <end position="69"/>
    </location>
</feature>
<dbReference type="PANTHER" id="PTHR11360">
    <property type="entry name" value="MONOCARBOXYLATE TRANSPORTER"/>
    <property type="match status" value="1"/>
</dbReference>
<dbReference type="AlphaFoldDB" id="A0A8S1A8H2"/>
<keyword evidence="1" id="KW-0812">Transmembrane</keyword>
<gene>
    <name evidence="2" type="ORF">APLA_LOCUS9395</name>
</gene>
<dbReference type="InterPro" id="IPR050327">
    <property type="entry name" value="Proton-linked_MCT"/>
</dbReference>
<reference evidence="2 3" key="1">
    <citation type="submission" date="2020-04" db="EMBL/GenBank/DDBJ databases">
        <authorList>
            <person name="Wallbank WR R."/>
            <person name="Pardo Diaz C."/>
            <person name="Kozak K."/>
            <person name="Martin S."/>
            <person name="Jiggins C."/>
            <person name="Moest M."/>
            <person name="Warren A I."/>
            <person name="Byers J.R.P. K."/>
            <person name="Montejo-Kovacevich G."/>
            <person name="Yen C E."/>
        </authorList>
    </citation>
    <scope>NUCLEOTIDE SEQUENCE [LARGE SCALE GENOMIC DNA]</scope>
</reference>
<sequence length="434" mass="48082">MEKKKTEGNAWGYLVGLGTVITFIAGIGHVNSFGLIYHDFMNDTNSTAKSLTSAYGVFSIMLAIGGIILNNINKKRPLRTGGLIGATLLTIGSFLTIFITNTNQLLFTFGILQGIGFGLVVPVCYSTLNYYFVKKRTTVMSLCKAAQGILLMWYPQLIKNMISTYGFRGTLLVVAGISLHVYPGMLTMQTEDVKPRKIARDNIENGITSNEVEDLLCINNNNEVVVNANKTLCQKISDNLMDVLNVKILRDIIFCNICIGQSFVNFSDLTFFMLQPMLLFQYGYKKTDIAVCISIGAAADLIGRCILALISSMANVNTRCLFYIATLFTFFIRIVMLQITEYTWMATVTGILGVLRAWLHVTSPLLISNHVEHKDFPGAYALSMLATGTVNVAFSPLIGLLKDVYHDYVPAFYALTVCCVPCLVLWPIEYIVKK</sequence>
<organism evidence="2 3">
    <name type="scientific">Arctia plantaginis</name>
    <name type="common">Wood tiger moth</name>
    <name type="synonym">Phalaena plantaginis</name>
    <dbReference type="NCBI Taxonomy" id="874455"/>
    <lineage>
        <taxon>Eukaryota</taxon>
        <taxon>Metazoa</taxon>
        <taxon>Ecdysozoa</taxon>
        <taxon>Arthropoda</taxon>
        <taxon>Hexapoda</taxon>
        <taxon>Insecta</taxon>
        <taxon>Pterygota</taxon>
        <taxon>Neoptera</taxon>
        <taxon>Endopterygota</taxon>
        <taxon>Lepidoptera</taxon>
        <taxon>Glossata</taxon>
        <taxon>Ditrysia</taxon>
        <taxon>Noctuoidea</taxon>
        <taxon>Erebidae</taxon>
        <taxon>Arctiinae</taxon>
        <taxon>Arctia</taxon>
    </lineage>
</organism>
<feature type="transmembrane region" description="Helical" evidence="1">
    <location>
        <begin position="248"/>
        <end position="267"/>
    </location>
</feature>
<feature type="transmembrane region" description="Helical" evidence="1">
    <location>
        <begin position="379"/>
        <end position="399"/>
    </location>
</feature>
<dbReference type="InterPro" id="IPR011701">
    <property type="entry name" value="MFS"/>
</dbReference>
<dbReference type="EMBL" id="CADEBD010000309">
    <property type="protein sequence ID" value="CAB3241060.1"/>
    <property type="molecule type" value="Genomic_DNA"/>
</dbReference>
<feature type="transmembrane region" description="Helical" evidence="1">
    <location>
        <begin position="81"/>
        <end position="99"/>
    </location>
</feature>
<keyword evidence="1" id="KW-0472">Membrane</keyword>
<evidence type="ECO:0000256" key="1">
    <source>
        <dbReference type="SAM" id="Phobius"/>
    </source>
</evidence>
<dbReference type="PANTHER" id="PTHR11360:SF309">
    <property type="entry name" value="MONOCARBOXYLATE TRANSPORTER 7-LIKE PROTEIN"/>
    <property type="match status" value="1"/>
</dbReference>
<dbReference type="Proteomes" id="UP000494256">
    <property type="component" value="Unassembled WGS sequence"/>
</dbReference>
<dbReference type="Gene3D" id="1.20.1250.20">
    <property type="entry name" value="MFS general substrate transporter like domains"/>
    <property type="match status" value="2"/>
</dbReference>
<dbReference type="OrthoDB" id="7454303at2759"/>
<proteinExistence type="predicted"/>
<feature type="transmembrane region" description="Helical" evidence="1">
    <location>
        <begin position="12"/>
        <end position="30"/>
    </location>
</feature>